<reference evidence="2" key="1">
    <citation type="journal article" date="2017" name="Nat. Ecol. Evol.">
        <title>Genome expansion and lineage-specific genetic innovations in the forest pathogenic fungi Armillaria.</title>
        <authorList>
            <person name="Sipos G."/>
            <person name="Prasanna A.N."/>
            <person name="Walter M.C."/>
            <person name="O'Connor E."/>
            <person name="Balint B."/>
            <person name="Krizsan K."/>
            <person name="Kiss B."/>
            <person name="Hess J."/>
            <person name="Varga T."/>
            <person name="Slot J."/>
            <person name="Riley R."/>
            <person name="Boka B."/>
            <person name="Rigling D."/>
            <person name="Barry K."/>
            <person name="Lee J."/>
            <person name="Mihaltcheva S."/>
            <person name="LaButti K."/>
            <person name="Lipzen A."/>
            <person name="Waldron R."/>
            <person name="Moloney N.M."/>
            <person name="Sperisen C."/>
            <person name="Kredics L."/>
            <person name="Vagvoelgyi C."/>
            <person name="Patrignani A."/>
            <person name="Fitzpatrick D."/>
            <person name="Nagy I."/>
            <person name="Doyle S."/>
            <person name="Anderson J.B."/>
            <person name="Grigoriev I.V."/>
            <person name="Gueldener U."/>
            <person name="Muensterkoetter M."/>
            <person name="Nagy L.G."/>
        </authorList>
    </citation>
    <scope>NUCLEOTIDE SEQUENCE [LARGE SCALE GENOMIC DNA]</scope>
    <source>
        <strain evidence="2">C18/9</strain>
    </source>
</reference>
<dbReference type="AlphaFoldDB" id="A0A284RU17"/>
<dbReference type="STRING" id="47428.A0A284RU17"/>
<dbReference type="OrthoDB" id="2990015at2759"/>
<keyword evidence="2" id="KW-1185">Reference proteome</keyword>
<sequence>MITWPCNNSQFKIGVQLQVVFSPPPTRQSLKSFAQLYPGQNKMATRTSLATDFPLRNPRNRPGKTVLLHICGFAMTVDELLHWADTHNIEPNAPFFKRLDVTRREILDRLPWKIEGPYACLFVDHETEKLTDGLPRPATCFFVGTNGSQKALDQAKNEDLIRGFQEVLDTQEKPRWYRPNPF</sequence>
<evidence type="ECO:0000313" key="2">
    <source>
        <dbReference type="Proteomes" id="UP000219338"/>
    </source>
</evidence>
<name>A0A284RU17_ARMOS</name>
<proteinExistence type="predicted"/>
<organism evidence="1 2">
    <name type="scientific">Armillaria ostoyae</name>
    <name type="common">Armillaria root rot fungus</name>
    <dbReference type="NCBI Taxonomy" id="47428"/>
    <lineage>
        <taxon>Eukaryota</taxon>
        <taxon>Fungi</taxon>
        <taxon>Dikarya</taxon>
        <taxon>Basidiomycota</taxon>
        <taxon>Agaricomycotina</taxon>
        <taxon>Agaricomycetes</taxon>
        <taxon>Agaricomycetidae</taxon>
        <taxon>Agaricales</taxon>
        <taxon>Marasmiineae</taxon>
        <taxon>Physalacriaceae</taxon>
        <taxon>Armillaria</taxon>
    </lineage>
</organism>
<gene>
    <name evidence="1" type="ORF">ARMOST_15691</name>
</gene>
<evidence type="ECO:0000313" key="1">
    <source>
        <dbReference type="EMBL" id="SJL12268.1"/>
    </source>
</evidence>
<dbReference type="OMA" id="WADTHNI"/>
<dbReference type="Proteomes" id="UP000219338">
    <property type="component" value="Unassembled WGS sequence"/>
</dbReference>
<protein>
    <submittedName>
        <fullName evidence="1">Uncharacterized protein</fullName>
    </submittedName>
</protein>
<dbReference type="EMBL" id="FUEG01000016">
    <property type="protein sequence ID" value="SJL12268.1"/>
    <property type="molecule type" value="Genomic_DNA"/>
</dbReference>
<accession>A0A284RU17</accession>